<gene>
    <name evidence="1" type="ORF">EZ428_16410</name>
</gene>
<dbReference type="Proteomes" id="UP000292884">
    <property type="component" value="Unassembled WGS sequence"/>
</dbReference>
<sequence length="68" mass="7287">MNRKSLIKNLGVTLGAAIIAPETIAKISDDTFSHVIPANPNYKPIPKAVTAINLRAGIVVMYISSMVH</sequence>
<dbReference type="RefSeq" id="WP_131554264.1">
    <property type="nucleotide sequence ID" value="NZ_SJSK01000004.1"/>
</dbReference>
<dbReference type="AlphaFoldDB" id="A0A4R0MRQ2"/>
<evidence type="ECO:0000313" key="1">
    <source>
        <dbReference type="EMBL" id="TCC89277.1"/>
    </source>
</evidence>
<keyword evidence="2" id="KW-1185">Reference proteome</keyword>
<name>A0A4R0MRQ2_9SPHI</name>
<organism evidence="1 2">
    <name type="scientific">Pedobacter frigiditerrae</name>
    <dbReference type="NCBI Taxonomy" id="2530452"/>
    <lineage>
        <taxon>Bacteria</taxon>
        <taxon>Pseudomonadati</taxon>
        <taxon>Bacteroidota</taxon>
        <taxon>Sphingobacteriia</taxon>
        <taxon>Sphingobacteriales</taxon>
        <taxon>Sphingobacteriaceae</taxon>
        <taxon>Pedobacter</taxon>
    </lineage>
</organism>
<accession>A0A4R0MRQ2</accession>
<dbReference type="EMBL" id="SJSK01000004">
    <property type="protein sequence ID" value="TCC89277.1"/>
    <property type="molecule type" value="Genomic_DNA"/>
</dbReference>
<dbReference type="OrthoDB" id="9781031at2"/>
<protein>
    <submittedName>
        <fullName evidence="1">Uncharacterized protein</fullName>
    </submittedName>
</protein>
<reference evidence="1 2" key="1">
    <citation type="submission" date="2019-02" db="EMBL/GenBank/DDBJ databases">
        <title>Pedobacter sp. RP-1-13 sp. nov., isolated from Arctic soil.</title>
        <authorList>
            <person name="Dahal R.H."/>
        </authorList>
    </citation>
    <scope>NUCLEOTIDE SEQUENCE [LARGE SCALE GENOMIC DNA]</scope>
    <source>
        <strain evidence="1 2">RP-1-13</strain>
    </source>
</reference>
<comment type="caution">
    <text evidence="1">The sequence shown here is derived from an EMBL/GenBank/DDBJ whole genome shotgun (WGS) entry which is preliminary data.</text>
</comment>
<proteinExistence type="predicted"/>
<evidence type="ECO:0000313" key="2">
    <source>
        <dbReference type="Proteomes" id="UP000292884"/>
    </source>
</evidence>